<dbReference type="Proteomes" id="UP000046176">
    <property type="component" value="Unassembled WGS sequence"/>
</dbReference>
<dbReference type="OrthoDB" id="9802846at2"/>
<evidence type="ECO:0000313" key="1">
    <source>
        <dbReference type="EMBL" id="CDZ32215.1"/>
    </source>
</evidence>
<gene>
    <name evidence="1" type="ORF">NGAL_HAMBI1145_09860</name>
</gene>
<sequence length="134" mass="14782">MVGQIRYRSGLDARSGKPLAGAQHLMQSLGKIWGTRIDTRVMLLDFGSNLRSLLSEDLSPSIALLIYNELVASAARWEPEYAITQIQLVTLTEHGRLGLRHGGLYYPEGRFGNFEMAIPLTLQATPLSRLGNAT</sequence>
<reference evidence="1 2" key="1">
    <citation type="submission" date="2014-08" db="EMBL/GenBank/DDBJ databases">
        <authorList>
            <person name="Chen Y.-H."/>
        </authorList>
    </citation>
    <scope>NUCLEOTIDE SEQUENCE [LARGE SCALE GENOMIC DNA]</scope>
</reference>
<dbReference type="RefSeq" id="WP_046665230.1">
    <property type="nucleotide sequence ID" value="NZ_CCRH01000002.1"/>
</dbReference>
<evidence type="ECO:0008006" key="3">
    <source>
        <dbReference type="Google" id="ProtNLM"/>
    </source>
</evidence>
<protein>
    <recommendedName>
        <fullName evidence="3">Phage gp25 protein</fullName>
    </recommendedName>
</protein>
<dbReference type="Gene3D" id="3.10.450.40">
    <property type="match status" value="1"/>
</dbReference>
<dbReference type="EMBL" id="CCRH01000002">
    <property type="protein sequence ID" value="CDZ32215.1"/>
    <property type="molecule type" value="Genomic_DNA"/>
</dbReference>
<proteinExistence type="predicted"/>
<organism evidence="1 2">
    <name type="scientific">Neorhizobium galegae bv. officinalis</name>
    <dbReference type="NCBI Taxonomy" id="323656"/>
    <lineage>
        <taxon>Bacteria</taxon>
        <taxon>Pseudomonadati</taxon>
        <taxon>Pseudomonadota</taxon>
        <taxon>Alphaproteobacteria</taxon>
        <taxon>Hyphomicrobiales</taxon>
        <taxon>Rhizobiaceae</taxon>
        <taxon>Rhizobium/Agrobacterium group</taxon>
        <taxon>Neorhizobium</taxon>
    </lineage>
</organism>
<dbReference type="AlphaFoldDB" id="A0A0T7FB05"/>
<name>A0A0T7FB05_NEOGA</name>
<dbReference type="SUPFAM" id="SSF160719">
    <property type="entry name" value="gpW/gp25-like"/>
    <property type="match status" value="1"/>
</dbReference>
<evidence type="ECO:0000313" key="2">
    <source>
        <dbReference type="Proteomes" id="UP000046176"/>
    </source>
</evidence>
<accession>A0A0T7FB05</accession>